<dbReference type="Pfam" id="PF01753">
    <property type="entry name" value="zf-MYND"/>
    <property type="match status" value="1"/>
</dbReference>
<dbReference type="SUPFAM" id="SSF48403">
    <property type="entry name" value="Ankyrin repeat"/>
    <property type="match status" value="1"/>
</dbReference>
<name>A0ABD2MRI1_9CUCU</name>
<keyword evidence="13" id="KW-1185">Reference proteome</keyword>
<evidence type="ECO:0000256" key="2">
    <source>
        <dbReference type="ARBA" id="ARBA00022723"/>
    </source>
</evidence>
<evidence type="ECO:0000256" key="10">
    <source>
        <dbReference type="PROSITE-ProRule" id="PRU00134"/>
    </source>
</evidence>
<evidence type="ECO:0000313" key="12">
    <source>
        <dbReference type="EMBL" id="KAL3268837.1"/>
    </source>
</evidence>
<keyword evidence="2" id="KW-0479">Metal-binding</keyword>
<comment type="caution">
    <text evidence="12">The sequence shown here is derived from an EMBL/GenBank/DDBJ whole genome shotgun (WGS) entry which is preliminary data.</text>
</comment>
<dbReference type="Pfam" id="PF12796">
    <property type="entry name" value="Ank_2"/>
    <property type="match status" value="1"/>
</dbReference>
<dbReference type="Gene3D" id="1.25.40.20">
    <property type="entry name" value="Ankyrin repeat-containing domain"/>
    <property type="match status" value="1"/>
</dbReference>
<dbReference type="PANTHER" id="PTHR24150:SF8">
    <property type="entry name" value="ANKYRIN REPEAT AND MYND DOMAIN-CONTAINING PROTEIN 2"/>
    <property type="match status" value="1"/>
</dbReference>
<evidence type="ECO:0000256" key="6">
    <source>
        <dbReference type="ARBA" id="ARBA00023043"/>
    </source>
</evidence>
<evidence type="ECO:0000313" key="13">
    <source>
        <dbReference type="Proteomes" id="UP001516400"/>
    </source>
</evidence>
<dbReference type="AlphaFoldDB" id="A0ABD2MRI1"/>
<evidence type="ECO:0000256" key="5">
    <source>
        <dbReference type="ARBA" id="ARBA00022833"/>
    </source>
</evidence>
<dbReference type="SMART" id="SM00248">
    <property type="entry name" value="ANK"/>
    <property type="match status" value="3"/>
</dbReference>
<proteinExistence type="predicted"/>
<keyword evidence="8" id="KW-0966">Cell projection</keyword>
<feature type="repeat" description="ANK" evidence="9">
    <location>
        <begin position="42"/>
        <end position="74"/>
    </location>
</feature>
<dbReference type="GO" id="GO:0005929">
    <property type="term" value="C:cilium"/>
    <property type="evidence" value="ECO:0007669"/>
    <property type="project" value="UniProtKB-SubCell"/>
</dbReference>
<feature type="repeat" description="ANK" evidence="9">
    <location>
        <begin position="76"/>
        <end position="108"/>
    </location>
</feature>
<accession>A0ABD2MRI1</accession>
<dbReference type="Gene3D" id="6.10.140.2220">
    <property type="match status" value="1"/>
</dbReference>
<keyword evidence="7" id="KW-0969">Cilium</keyword>
<evidence type="ECO:0000256" key="9">
    <source>
        <dbReference type="PROSITE-ProRule" id="PRU00023"/>
    </source>
</evidence>
<dbReference type="PROSITE" id="PS50865">
    <property type="entry name" value="ZF_MYND_2"/>
    <property type="match status" value="1"/>
</dbReference>
<dbReference type="PROSITE" id="PS01360">
    <property type="entry name" value="ZF_MYND_1"/>
    <property type="match status" value="1"/>
</dbReference>
<reference evidence="12 13" key="1">
    <citation type="journal article" date="2021" name="BMC Biol.">
        <title>Horizontally acquired antibacterial genes associated with adaptive radiation of ladybird beetles.</title>
        <authorList>
            <person name="Li H.S."/>
            <person name="Tang X.F."/>
            <person name="Huang Y.H."/>
            <person name="Xu Z.Y."/>
            <person name="Chen M.L."/>
            <person name="Du X.Y."/>
            <person name="Qiu B.Y."/>
            <person name="Chen P.T."/>
            <person name="Zhang W."/>
            <person name="Slipinski A."/>
            <person name="Escalona H.E."/>
            <person name="Waterhouse R.M."/>
            <person name="Zwick A."/>
            <person name="Pang H."/>
        </authorList>
    </citation>
    <scope>NUCLEOTIDE SEQUENCE [LARGE SCALE GENOMIC DNA]</scope>
    <source>
        <strain evidence="12">SYSU2018</strain>
    </source>
</reference>
<gene>
    <name evidence="12" type="ORF">HHI36_007928</name>
</gene>
<dbReference type="PANTHER" id="PTHR24150">
    <property type="entry name" value="ANKYRIN REPEAT AND MYND DOMAIN-CONTAINING PROTEIN 2"/>
    <property type="match status" value="1"/>
</dbReference>
<dbReference type="InterPro" id="IPR002893">
    <property type="entry name" value="Znf_MYND"/>
</dbReference>
<dbReference type="FunFam" id="1.25.40.20:FF:000182">
    <property type="entry name" value="Ankyrin repeat and MYND domain containing 2a"/>
    <property type="match status" value="1"/>
</dbReference>
<dbReference type="PROSITE" id="PS50088">
    <property type="entry name" value="ANK_REPEAT"/>
    <property type="match status" value="2"/>
</dbReference>
<dbReference type="EMBL" id="JABFTP020000021">
    <property type="protein sequence ID" value="KAL3268837.1"/>
    <property type="molecule type" value="Genomic_DNA"/>
</dbReference>
<evidence type="ECO:0000256" key="3">
    <source>
        <dbReference type="ARBA" id="ARBA00022737"/>
    </source>
</evidence>
<dbReference type="InterPro" id="IPR052452">
    <property type="entry name" value="Ankyrin-MYND_dom_contain_2"/>
</dbReference>
<dbReference type="SUPFAM" id="SSF144232">
    <property type="entry name" value="HIT/MYND zinc finger-like"/>
    <property type="match status" value="1"/>
</dbReference>
<keyword evidence="6 9" id="KW-0040">ANK repeat</keyword>
<protein>
    <recommendedName>
        <fullName evidence="11">MYND-type domain-containing protein</fullName>
    </recommendedName>
</protein>
<feature type="domain" description="MYND-type" evidence="11">
    <location>
        <begin position="322"/>
        <end position="359"/>
    </location>
</feature>
<organism evidence="12 13">
    <name type="scientific">Cryptolaemus montrouzieri</name>
    <dbReference type="NCBI Taxonomy" id="559131"/>
    <lineage>
        <taxon>Eukaryota</taxon>
        <taxon>Metazoa</taxon>
        <taxon>Ecdysozoa</taxon>
        <taxon>Arthropoda</taxon>
        <taxon>Hexapoda</taxon>
        <taxon>Insecta</taxon>
        <taxon>Pterygota</taxon>
        <taxon>Neoptera</taxon>
        <taxon>Endopterygota</taxon>
        <taxon>Coleoptera</taxon>
        <taxon>Polyphaga</taxon>
        <taxon>Cucujiformia</taxon>
        <taxon>Coccinelloidea</taxon>
        <taxon>Coccinellidae</taxon>
        <taxon>Scymninae</taxon>
        <taxon>Scymnini</taxon>
        <taxon>Cryptolaemus</taxon>
    </lineage>
</organism>
<evidence type="ECO:0000259" key="11">
    <source>
        <dbReference type="PROSITE" id="PS50865"/>
    </source>
</evidence>
<sequence length="390" mass="44342">MSKKGELTAVEKQLFEVIEKNDTLLLKTLLPQIQNVNILDENSMTPLQHAAYKGNREMVQMLIDQGSDVNLCEHQHNYTALHFAGLSGNIEVCIALLLAGAKSNVTNTVGRTASQMAAFVGHHSCVAIINNYVPKEEVDYYLKNKPLLPKFLAESFHKFIMQVNIHPVKVALNLQNFLGLSDHLQEIKAILEHMRDKEMKKGTEMNEVMAFKFHYLSCISNEIIKLRERQKDAKKDNENEDEKKLDVTELFTRKLLKPSKENTLDFLDGLLREYIREFPFRECTLFRQMLTSLTGKDAPSALSVITAAINGQRGFIDTVTICNTCGEEKPGKKCSKCKVVQYCDRNCQRLHWHWHKKACARLGQNVGEPEKISPDANELSAEIQNLLVKN</sequence>
<keyword evidence="4 10" id="KW-0863">Zinc-finger</keyword>
<dbReference type="GO" id="GO:0008270">
    <property type="term" value="F:zinc ion binding"/>
    <property type="evidence" value="ECO:0007669"/>
    <property type="project" value="UniProtKB-KW"/>
</dbReference>
<evidence type="ECO:0000256" key="1">
    <source>
        <dbReference type="ARBA" id="ARBA00004138"/>
    </source>
</evidence>
<dbReference type="InterPro" id="IPR036770">
    <property type="entry name" value="Ankyrin_rpt-contain_sf"/>
</dbReference>
<dbReference type="InterPro" id="IPR002110">
    <property type="entry name" value="Ankyrin_rpt"/>
</dbReference>
<dbReference type="Proteomes" id="UP001516400">
    <property type="component" value="Unassembled WGS sequence"/>
</dbReference>
<comment type="subcellular location">
    <subcellularLocation>
        <location evidence="1">Cell projection</location>
        <location evidence="1">Cilium</location>
    </subcellularLocation>
</comment>
<keyword evidence="5" id="KW-0862">Zinc</keyword>
<evidence type="ECO:0000256" key="7">
    <source>
        <dbReference type="ARBA" id="ARBA00023069"/>
    </source>
</evidence>
<evidence type="ECO:0000256" key="8">
    <source>
        <dbReference type="ARBA" id="ARBA00023273"/>
    </source>
</evidence>
<keyword evidence="3" id="KW-0677">Repeat</keyword>
<dbReference type="PROSITE" id="PS50297">
    <property type="entry name" value="ANK_REP_REGION"/>
    <property type="match status" value="2"/>
</dbReference>
<evidence type="ECO:0000256" key="4">
    <source>
        <dbReference type="ARBA" id="ARBA00022771"/>
    </source>
</evidence>